<dbReference type="EMBL" id="BLXT01007055">
    <property type="protein sequence ID" value="GFO36354.1"/>
    <property type="molecule type" value="Genomic_DNA"/>
</dbReference>
<feature type="region of interest" description="Disordered" evidence="1">
    <location>
        <begin position="63"/>
        <end position="112"/>
    </location>
</feature>
<evidence type="ECO:0000313" key="2">
    <source>
        <dbReference type="EMBL" id="GFO36354.1"/>
    </source>
</evidence>
<keyword evidence="3" id="KW-1185">Reference proteome</keyword>
<accession>A0AAV4CWT6</accession>
<proteinExistence type="predicted"/>
<dbReference type="Proteomes" id="UP000735302">
    <property type="component" value="Unassembled WGS sequence"/>
</dbReference>
<evidence type="ECO:0000256" key="1">
    <source>
        <dbReference type="SAM" id="MobiDB-lite"/>
    </source>
</evidence>
<protein>
    <submittedName>
        <fullName evidence="2">Uncharacterized protein</fullName>
    </submittedName>
</protein>
<comment type="caution">
    <text evidence="2">The sequence shown here is derived from an EMBL/GenBank/DDBJ whole genome shotgun (WGS) entry which is preliminary data.</text>
</comment>
<organism evidence="2 3">
    <name type="scientific">Plakobranchus ocellatus</name>
    <dbReference type="NCBI Taxonomy" id="259542"/>
    <lineage>
        <taxon>Eukaryota</taxon>
        <taxon>Metazoa</taxon>
        <taxon>Spiralia</taxon>
        <taxon>Lophotrochozoa</taxon>
        <taxon>Mollusca</taxon>
        <taxon>Gastropoda</taxon>
        <taxon>Heterobranchia</taxon>
        <taxon>Euthyneura</taxon>
        <taxon>Panpulmonata</taxon>
        <taxon>Sacoglossa</taxon>
        <taxon>Placobranchoidea</taxon>
        <taxon>Plakobranchidae</taxon>
        <taxon>Plakobranchus</taxon>
    </lineage>
</organism>
<sequence>MEDWECEWLGGCRFTSGCRRFRNQIATSATTLLSRARAPPPTPQRDGGACMPEITLFWTDYTEKTKPNPHQDNLTLSGLPSSHGAAGGGARSRDFQEVTLPIGSHRMENTTR</sequence>
<gene>
    <name evidence="2" type="ORF">PoB_006285900</name>
</gene>
<evidence type="ECO:0000313" key="3">
    <source>
        <dbReference type="Proteomes" id="UP000735302"/>
    </source>
</evidence>
<reference evidence="2 3" key="1">
    <citation type="journal article" date="2021" name="Elife">
        <title>Chloroplast acquisition without the gene transfer in kleptoplastic sea slugs, Plakobranchus ocellatus.</title>
        <authorList>
            <person name="Maeda T."/>
            <person name="Takahashi S."/>
            <person name="Yoshida T."/>
            <person name="Shimamura S."/>
            <person name="Takaki Y."/>
            <person name="Nagai Y."/>
            <person name="Toyoda A."/>
            <person name="Suzuki Y."/>
            <person name="Arimoto A."/>
            <person name="Ishii H."/>
            <person name="Satoh N."/>
            <person name="Nishiyama T."/>
            <person name="Hasebe M."/>
            <person name="Maruyama T."/>
            <person name="Minagawa J."/>
            <person name="Obokata J."/>
            <person name="Shigenobu S."/>
        </authorList>
    </citation>
    <scope>NUCLEOTIDE SEQUENCE [LARGE SCALE GENOMIC DNA]</scope>
</reference>
<name>A0AAV4CWT6_9GAST</name>
<feature type="compositionally biased region" description="Polar residues" evidence="1">
    <location>
        <begin position="68"/>
        <end position="80"/>
    </location>
</feature>
<dbReference type="AlphaFoldDB" id="A0AAV4CWT6"/>